<organism evidence="3 4">
    <name type="scientific">Grimontia marina</name>
    <dbReference type="NCBI Taxonomy" id="646534"/>
    <lineage>
        <taxon>Bacteria</taxon>
        <taxon>Pseudomonadati</taxon>
        <taxon>Pseudomonadota</taxon>
        <taxon>Gammaproteobacteria</taxon>
        <taxon>Vibrionales</taxon>
        <taxon>Vibrionaceae</taxon>
        <taxon>Grimontia</taxon>
    </lineage>
</organism>
<evidence type="ECO:0000313" key="4">
    <source>
        <dbReference type="Proteomes" id="UP000073601"/>
    </source>
</evidence>
<proteinExistence type="predicted"/>
<feature type="domain" description="Viral coat protein P2 N-terminal" evidence="1">
    <location>
        <begin position="5"/>
        <end position="129"/>
    </location>
</feature>
<dbReference type="InterPro" id="IPR057915">
    <property type="entry name" value="P2_C"/>
</dbReference>
<keyword evidence="4" id="KW-1185">Reference proteome</keyword>
<sequence length="263" mass="28993">MRLTHKLPSFSNVVAGATATLELPLGLAYHMLLLEFSGMALAQMKNIRLEVNGKVVQKWKDGERLNSLNKHYKRGTATASSLPIWFIRPEMDDPAQQRVFAVGTSDVQTLTLLIDIADDATAPKLTGHAIKGNQSPLGIITKVKTFPVSFATAGEQEIDNLPLPRGARIASVHLYSPDVTRCELDMNGLRVFEMDKTLAAKIQTDYARDPQSSHKMSLDFMLEGDMSQALVLEGVQDFRIRPTLANPGAVDVVVEYLDQYQGI</sequence>
<protein>
    <submittedName>
        <fullName evidence="3">Uncharacterized protein</fullName>
    </submittedName>
</protein>
<dbReference type="Pfam" id="PF25513">
    <property type="entry name" value="P2_C"/>
    <property type="match status" value="1"/>
</dbReference>
<dbReference type="InterPro" id="IPR053751">
    <property type="entry name" value="Viral_Major_Capsid_sf"/>
</dbReference>
<dbReference type="InterPro" id="IPR041377">
    <property type="entry name" value="P2_N"/>
</dbReference>
<gene>
    <name evidence="3" type="ORF">GMA8713_00988</name>
</gene>
<reference evidence="4" key="1">
    <citation type="submission" date="2016-02" db="EMBL/GenBank/DDBJ databases">
        <authorList>
            <person name="Rodrigo-Torres Lidia"/>
            <person name="Arahal R.David."/>
        </authorList>
    </citation>
    <scope>NUCLEOTIDE SEQUENCE [LARGE SCALE GENOMIC DNA]</scope>
    <source>
        <strain evidence="4">CECT 8713</strain>
    </source>
</reference>
<dbReference type="Gene3D" id="2.60.120.730">
    <property type="match status" value="2"/>
</dbReference>
<evidence type="ECO:0000259" key="1">
    <source>
        <dbReference type="Pfam" id="PF18628"/>
    </source>
</evidence>
<dbReference type="EMBL" id="FIZY01000006">
    <property type="protein sequence ID" value="CZF79471.1"/>
    <property type="molecule type" value="Genomic_DNA"/>
</dbReference>
<evidence type="ECO:0000313" key="3">
    <source>
        <dbReference type="EMBL" id="CZF79471.1"/>
    </source>
</evidence>
<feature type="domain" description="Viral coat protein P2 C-terminal" evidence="2">
    <location>
        <begin position="140"/>
        <end position="259"/>
    </location>
</feature>
<dbReference type="RefSeq" id="WP_062706422.1">
    <property type="nucleotide sequence ID" value="NZ_CAWRCI010000006.1"/>
</dbReference>
<dbReference type="OrthoDB" id="5700771at2"/>
<dbReference type="Pfam" id="PF18628">
    <property type="entry name" value="P2_N"/>
    <property type="match status" value="1"/>
</dbReference>
<name>A0A128EZL8_9GAMM</name>
<evidence type="ECO:0000259" key="2">
    <source>
        <dbReference type="Pfam" id="PF25513"/>
    </source>
</evidence>
<dbReference type="Proteomes" id="UP000073601">
    <property type="component" value="Unassembled WGS sequence"/>
</dbReference>
<dbReference type="AlphaFoldDB" id="A0A128EZL8"/>
<accession>A0A128EZL8</accession>